<accession>A0A7K0G538</accession>
<feature type="region of interest" description="Disordered" evidence="1">
    <location>
        <begin position="21"/>
        <end position="44"/>
    </location>
</feature>
<feature type="non-terminal residue" evidence="2">
    <location>
        <position position="138"/>
    </location>
</feature>
<reference evidence="2 3" key="1">
    <citation type="submission" date="2019-11" db="EMBL/GenBank/DDBJ databases">
        <title>Pedobacter petrophilus genome.</title>
        <authorList>
            <person name="Feldbauer M.J."/>
            <person name="Newman J.D."/>
        </authorList>
    </citation>
    <scope>NUCLEOTIDE SEQUENCE [LARGE SCALE GENOMIC DNA]</scope>
    <source>
        <strain evidence="2 3">LMG 29686</strain>
    </source>
</reference>
<comment type="caution">
    <text evidence="2">The sequence shown here is derived from an EMBL/GenBank/DDBJ whole genome shotgun (WGS) entry which is preliminary data.</text>
</comment>
<gene>
    <name evidence="2" type="ORF">GJU39_22935</name>
</gene>
<proteinExistence type="predicted"/>
<feature type="compositionally biased region" description="Basic and acidic residues" evidence="1">
    <location>
        <begin position="22"/>
        <end position="36"/>
    </location>
</feature>
<dbReference type="AlphaFoldDB" id="A0A7K0G538"/>
<sequence>MANEALGAFGDRSLSNLAIETHGGRSDGEASMRTDDSEPTSSRSNIFTSEINDFLDGSMNRSEVALLQSMASKVSDGDRLIIVSCLGGAGAPGEQFGAAINKLTGNRLNVFLPKDFVTSVFKRYSTGLGLSLQDNFKV</sequence>
<dbReference type="Proteomes" id="UP000487757">
    <property type="component" value="Unassembled WGS sequence"/>
</dbReference>
<name>A0A7K0G538_9SPHI</name>
<dbReference type="EMBL" id="WKKH01000093">
    <property type="protein sequence ID" value="MRX78925.1"/>
    <property type="molecule type" value="Genomic_DNA"/>
</dbReference>
<keyword evidence="3" id="KW-1185">Reference proteome</keyword>
<protein>
    <submittedName>
        <fullName evidence="2">RHS repeat-associated core domain-containing protein</fullName>
    </submittedName>
</protein>
<evidence type="ECO:0000313" key="2">
    <source>
        <dbReference type="EMBL" id="MRX78925.1"/>
    </source>
</evidence>
<evidence type="ECO:0000313" key="3">
    <source>
        <dbReference type="Proteomes" id="UP000487757"/>
    </source>
</evidence>
<evidence type="ECO:0000256" key="1">
    <source>
        <dbReference type="SAM" id="MobiDB-lite"/>
    </source>
</evidence>
<organism evidence="2 3">
    <name type="scientific">Pedobacter petrophilus</name>
    <dbReference type="NCBI Taxonomy" id="1908241"/>
    <lineage>
        <taxon>Bacteria</taxon>
        <taxon>Pseudomonadati</taxon>
        <taxon>Bacteroidota</taxon>
        <taxon>Sphingobacteriia</taxon>
        <taxon>Sphingobacteriales</taxon>
        <taxon>Sphingobacteriaceae</taxon>
        <taxon>Pedobacter</taxon>
    </lineage>
</organism>